<dbReference type="AlphaFoldDB" id="A0A5D2D4X6"/>
<reference evidence="3 4" key="1">
    <citation type="submission" date="2019-06" db="EMBL/GenBank/DDBJ databases">
        <title>WGS assembly of Gossypium darwinii.</title>
        <authorList>
            <person name="Chen Z.J."/>
            <person name="Sreedasyam A."/>
            <person name="Ando A."/>
            <person name="Song Q."/>
            <person name="De L."/>
            <person name="Hulse-Kemp A."/>
            <person name="Ding M."/>
            <person name="Ye W."/>
            <person name="Kirkbride R."/>
            <person name="Jenkins J."/>
            <person name="Plott C."/>
            <person name="Lovell J."/>
            <person name="Lin Y.-M."/>
            <person name="Vaughn R."/>
            <person name="Liu B."/>
            <person name="Li W."/>
            <person name="Simpson S."/>
            <person name="Scheffler B."/>
            <person name="Saski C."/>
            <person name="Grover C."/>
            <person name="Hu G."/>
            <person name="Conover J."/>
            <person name="Carlson J."/>
            <person name="Shu S."/>
            <person name="Boston L."/>
            <person name="Williams M."/>
            <person name="Peterson D."/>
            <person name="Mcgee K."/>
            <person name="Jones D."/>
            <person name="Wendel J."/>
            <person name="Stelly D."/>
            <person name="Grimwood J."/>
            <person name="Schmutz J."/>
        </authorList>
    </citation>
    <scope>NUCLEOTIDE SEQUENCE [LARGE SCALE GENOMIC DNA]</scope>
    <source>
        <strain evidence="3">1808015.09</strain>
    </source>
</reference>
<sequence>MAYQDLVVVALVFMAVVGVFSVDSSTSPAPSKASSPSKPLSSSSPAFSPKTSSSHCHNPPIALLLTIKMRRNSTQVISFCSPKELFKLLFP</sequence>
<keyword evidence="2" id="KW-0732">Signal</keyword>
<proteinExistence type="predicted"/>
<evidence type="ECO:0000256" key="1">
    <source>
        <dbReference type="SAM" id="MobiDB-lite"/>
    </source>
</evidence>
<dbReference type="Proteomes" id="UP000323506">
    <property type="component" value="Chromosome D03"/>
</dbReference>
<feature type="signal peptide" evidence="2">
    <location>
        <begin position="1"/>
        <end position="21"/>
    </location>
</feature>
<organism evidence="3 4">
    <name type="scientific">Gossypium darwinii</name>
    <name type="common">Darwin's cotton</name>
    <name type="synonym">Gossypium barbadense var. darwinii</name>
    <dbReference type="NCBI Taxonomy" id="34276"/>
    <lineage>
        <taxon>Eukaryota</taxon>
        <taxon>Viridiplantae</taxon>
        <taxon>Streptophyta</taxon>
        <taxon>Embryophyta</taxon>
        <taxon>Tracheophyta</taxon>
        <taxon>Spermatophyta</taxon>
        <taxon>Magnoliopsida</taxon>
        <taxon>eudicotyledons</taxon>
        <taxon>Gunneridae</taxon>
        <taxon>Pentapetalae</taxon>
        <taxon>rosids</taxon>
        <taxon>malvids</taxon>
        <taxon>Malvales</taxon>
        <taxon>Malvaceae</taxon>
        <taxon>Malvoideae</taxon>
        <taxon>Gossypium</taxon>
    </lineage>
</organism>
<keyword evidence="4" id="KW-1185">Reference proteome</keyword>
<evidence type="ECO:0000313" key="3">
    <source>
        <dbReference type="EMBL" id="TYG75366.1"/>
    </source>
</evidence>
<feature type="compositionally biased region" description="Low complexity" evidence="1">
    <location>
        <begin position="23"/>
        <end position="54"/>
    </location>
</feature>
<name>A0A5D2D4X6_GOSDA</name>
<gene>
    <name evidence="3" type="ORF">ES288_D03G024900v1</name>
</gene>
<evidence type="ECO:0000256" key="2">
    <source>
        <dbReference type="SAM" id="SignalP"/>
    </source>
</evidence>
<dbReference type="EMBL" id="CM017703">
    <property type="protein sequence ID" value="TYG75366.1"/>
    <property type="molecule type" value="Genomic_DNA"/>
</dbReference>
<protein>
    <submittedName>
        <fullName evidence="3">Uncharacterized protein</fullName>
    </submittedName>
</protein>
<feature type="region of interest" description="Disordered" evidence="1">
    <location>
        <begin position="23"/>
        <end position="57"/>
    </location>
</feature>
<feature type="chain" id="PRO_5022762296" evidence="2">
    <location>
        <begin position="22"/>
        <end position="91"/>
    </location>
</feature>
<accession>A0A5D2D4X6</accession>
<evidence type="ECO:0000313" key="4">
    <source>
        <dbReference type="Proteomes" id="UP000323506"/>
    </source>
</evidence>